<feature type="region of interest" description="Disordered" evidence="11">
    <location>
        <begin position="293"/>
        <end position="330"/>
    </location>
</feature>
<proteinExistence type="inferred from homology"/>
<keyword evidence="3" id="KW-0963">Cytoplasm</keyword>
<keyword evidence="5" id="KW-0493">Microtubule</keyword>
<keyword evidence="10" id="KW-0966">Cell projection</keyword>
<evidence type="ECO:0000256" key="2">
    <source>
        <dbReference type="ARBA" id="ARBA00006118"/>
    </source>
</evidence>
<protein>
    <submittedName>
        <fullName evidence="12">TTLL1 polyglutamylase</fullName>
    </submittedName>
</protein>
<dbReference type="Proteomes" id="UP000621168">
    <property type="component" value="Unassembled WGS sequence"/>
</dbReference>
<sequence length="330" mass="37383">MSVQTIRNVFSVETGYRLSDDQIVNHFPNHYELTRKDLMVKNIKRYRKELEKEGSPLAEKDENGKYIYLGIVPVCLYPASSWENIPNLKSVQFNIGERERVKRRNTHHNVCAGKYSSRSSFTACVIQTKQQVETLISVPVLESGLKTFFSTQQVLRTMFQIFICTVQFSKFTKGGADDYNHIHGGKWTVSNLRLYLESTRGKEVTNKLFDEIHWIIVQSLKAVAVSTVPGMLPVNASPSLTSSTANDRILKYNLINDTLNIAVPNGEIPDCKWNKSPPKEVLGNYEVLYDEEMAQSDGPDRDLRSRSGQSTGVKGNRARDSGKPVLTTWK</sequence>
<organism evidence="12 13">
    <name type="scientific">Corythaeola cristata</name>
    <name type="common">Great blue turaco</name>
    <dbReference type="NCBI Taxonomy" id="103954"/>
    <lineage>
        <taxon>Eukaryota</taxon>
        <taxon>Metazoa</taxon>
        <taxon>Chordata</taxon>
        <taxon>Craniata</taxon>
        <taxon>Vertebrata</taxon>
        <taxon>Euteleostomi</taxon>
        <taxon>Archelosauria</taxon>
        <taxon>Archosauria</taxon>
        <taxon>Dinosauria</taxon>
        <taxon>Saurischia</taxon>
        <taxon>Theropoda</taxon>
        <taxon>Coelurosauria</taxon>
        <taxon>Aves</taxon>
        <taxon>Neognathae</taxon>
        <taxon>Neoaves</taxon>
        <taxon>Otidimorphae</taxon>
        <taxon>Musophagiformes</taxon>
        <taxon>Musophagidae</taxon>
        <taxon>Corythaeola</taxon>
    </lineage>
</organism>
<evidence type="ECO:0000256" key="3">
    <source>
        <dbReference type="ARBA" id="ARBA00022490"/>
    </source>
</evidence>
<evidence type="ECO:0000256" key="10">
    <source>
        <dbReference type="ARBA" id="ARBA00023273"/>
    </source>
</evidence>
<dbReference type="OrthoDB" id="202825at2759"/>
<dbReference type="GO" id="GO:0070740">
    <property type="term" value="F:tubulin-glutamic acid ligase activity"/>
    <property type="evidence" value="ECO:0007669"/>
    <property type="project" value="TreeGrafter"/>
</dbReference>
<keyword evidence="9" id="KW-0206">Cytoskeleton</keyword>
<reference evidence="12" key="1">
    <citation type="submission" date="2019-09" db="EMBL/GenBank/DDBJ databases">
        <title>Bird 10,000 Genomes (B10K) Project - Family phase.</title>
        <authorList>
            <person name="Zhang G."/>
        </authorList>
    </citation>
    <scope>NUCLEOTIDE SEQUENCE</scope>
    <source>
        <strain evidence="12">B10K-CU-031-40</strain>
    </source>
</reference>
<keyword evidence="13" id="KW-1185">Reference proteome</keyword>
<evidence type="ECO:0000256" key="8">
    <source>
        <dbReference type="ARBA" id="ARBA00023069"/>
    </source>
</evidence>
<dbReference type="GO" id="GO:0015631">
    <property type="term" value="F:tubulin binding"/>
    <property type="evidence" value="ECO:0007669"/>
    <property type="project" value="TreeGrafter"/>
</dbReference>
<keyword evidence="8" id="KW-0969">Cilium</keyword>
<dbReference type="EMBL" id="WBMX01002168">
    <property type="protein sequence ID" value="NXC17001.1"/>
    <property type="molecule type" value="Genomic_DNA"/>
</dbReference>
<comment type="similarity">
    <text evidence="2">Belongs to the tubulin polyglutamylase family.</text>
</comment>
<dbReference type="InterPro" id="IPR004344">
    <property type="entry name" value="TTL/TTLL_fam"/>
</dbReference>
<comment type="subcellular location">
    <subcellularLocation>
        <location evidence="1">Cytoplasm</location>
        <location evidence="1">Cytoskeleton</location>
        <location evidence="1">Cilium basal body</location>
    </subcellularLocation>
</comment>
<dbReference type="PANTHER" id="PTHR12241:SF31">
    <property type="entry name" value="POLYGLUTAMYLASE COMPLEX SUBUNIT TTLL1"/>
    <property type="match status" value="1"/>
</dbReference>
<evidence type="ECO:0000256" key="4">
    <source>
        <dbReference type="ARBA" id="ARBA00022598"/>
    </source>
</evidence>
<dbReference type="Pfam" id="PF03133">
    <property type="entry name" value="TTL"/>
    <property type="match status" value="3"/>
</dbReference>
<keyword evidence="7" id="KW-0067">ATP-binding</keyword>
<dbReference type="PANTHER" id="PTHR12241">
    <property type="entry name" value="TUBULIN POLYGLUTAMYLASE"/>
    <property type="match status" value="1"/>
</dbReference>
<feature type="non-terminal residue" evidence="12">
    <location>
        <position position="330"/>
    </location>
</feature>
<name>A0A851LK08_CORCR</name>
<dbReference type="GO" id="GO:0005874">
    <property type="term" value="C:microtubule"/>
    <property type="evidence" value="ECO:0007669"/>
    <property type="project" value="UniProtKB-KW"/>
</dbReference>
<evidence type="ECO:0000256" key="6">
    <source>
        <dbReference type="ARBA" id="ARBA00022741"/>
    </source>
</evidence>
<feature type="non-terminal residue" evidence="12">
    <location>
        <position position="1"/>
    </location>
</feature>
<keyword evidence="6" id="KW-0547">Nucleotide-binding</keyword>
<dbReference type="GO" id="GO:0005524">
    <property type="term" value="F:ATP binding"/>
    <property type="evidence" value="ECO:0007669"/>
    <property type="project" value="UniProtKB-KW"/>
</dbReference>
<evidence type="ECO:0000256" key="5">
    <source>
        <dbReference type="ARBA" id="ARBA00022701"/>
    </source>
</evidence>
<comment type="caution">
    <text evidence="12">The sequence shown here is derived from an EMBL/GenBank/DDBJ whole genome shotgun (WGS) entry which is preliminary data.</text>
</comment>
<evidence type="ECO:0000256" key="7">
    <source>
        <dbReference type="ARBA" id="ARBA00022840"/>
    </source>
</evidence>
<evidence type="ECO:0000256" key="9">
    <source>
        <dbReference type="ARBA" id="ARBA00023212"/>
    </source>
</evidence>
<dbReference type="GO" id="GO:0036064">
    <property type="term" value="C:ciliary basal body"/>
    <property type="evidence" value="ECO:0007669"/>
    <property type="project" value="TreeGrafter"/>
</dbReference>
<evidence type="ECO:0000313" key="13">
    <source>
        <dbReference type="Proteomes" id="UP000621168"/>
    </source>
</evidence>
<evidence type="ECO:0000313" key="12">
    <source>
        <dbReference type="EMBL" id="NXC17001.1"/>
    </source>
</evidence>
<dbReference type="AlphaFoldDB" id="A0A851LK08"/>
<keyword evidence="4" id="KW-0436">Ligase</keyword>
<accession>A0A851LK08</accession>
<evidence type="ECO:0000256" key="11">
    <source>
        <dbReference type="SAM" id="MobiDB-lite"/>
    </source>
</evidence>
<dbReference type="GO" id="GO:0000226">
    <property type="term" value="P:microtubule cytoskeleton organization"/>
    <property type="evidence" value="ECO:0007669"/>
    <property type="project" value="TreeGrafter"/>
</dbReference>
<evidence type="ECO:0000256" key="1">
    <source>
        <dbReference type="ARBA" id="ARBA00004120"/>
    </source>
</evidence>
<gene>
    <name evidence="12" type="primary">Ttll1</name>
    <name evidence="12" type="ORF">CORCRI_R04464</name>
</gene>